<dbReference type="EMBL" id="JAZGQO010000003">
    <property type="protein sequence ID" value="KAK6188822.1"/>
    <property type="molecule type" value="Genomic_DNA"/>
</dbReference>
<keyword evidence="6" id="KW-0677">Repeat</keyword>
<dbReference type="GO" id="GO:0005886">
    <property type="term" value="C:plasma membrane"/>
    <property type="evidence" value="ECO:0007669"/>
    <property type="project" value="TreeGrafter"/>
</dbReference>
<keyword evidence="9" id="KW-0675">Receptor</keyword>
<evidence type="ECO:0000256" key="8">
    <source>
        <dbReference type="ARBA" id="ARBA00023136"/>
    </source>
</evidence>
<dbReference type="InterPro" id="IPR001611">
    <property type="entry name" value="Leu-rich_rpt"/>
</dbReference>
<dbReference type="GO" id="GO:0038023">
    <property type="term" value="F:signaling receptor activity"/>
    <property type="evidence" value="ECO:0007669"/>
    <property type="project" value="TreeGrafter"/>
</dbReference>
<evidence type="ECO:0000256" key="7">
    <source>
        <dbReference type="ARBA" id="ARBA00022989"/>
    </source>
</evidence>
<accession>A0AAN8K5Q0</accession>
<evidence type="ECO:0000256" key="12">
    <source>
        <dbReference type="SAM" id="SignalP"/>
    </source>
</evidence>
<proteinExistence type="inferred from homology"/>
<dbReference type="InterPro" id="IPR000157">
    <property type="entry name" value="TIR_dom"/>
</dbReference>
<organism evidence="14 15">
    <name type="scientific">Patella caerulea</name>
    <name type="common">Rayed Mediterranean limpet</name>
    <dbReference type="NCBI Taxonomy" id="87958"/>
    <lineage>
        <taxon>Eukaryota</taxon>
        <taxon>Metazoa</taxon>
        <taxon>Spiralia</taxon>
        <taxon>Lophotrochozoa</taxon>
        <taxon>Mollusca</taxon>
        <taxon>Gastropoda</taxon>
        <taxon>Patellogastropoda</taxon>
        <taxon>Patelloidea</taxon>
        <taxon>Patellidae</taxon>
        <taxon>Patella</taxon>
    </lineage>
</organism>
<feature type="signal peptide" evidence="12">
    <location>
        <begin position="1"/>
        <end position="22"/>
    </location>
</feature>
<gene>
    <name evidence="14" type="ORF">SNE40_004920</name>
</gene>
<dbReference type="SUPFAM" id="SSF52058">
    <property type="entry name" value="L domain-like"/>
    <property type="match status" value="2"/>
</dbReference>
<dbReference type="Pfam" id="PF01582">
    <property type="entry name" value="TIR"/>
    <property type="match status" value="1"/>
</dbReference>
<dbReference type="GO" id="GO:0007165">
    <property type="term" value="P:signal transduction"/>
    <property type="evidence" value="ECO:0007669"/>
    <property type="project" value="InterPro"/>
</dbReference>
<dbReference type="SMART" id="SM00369">
    <property type="entry name" value="LRR_TYP"/>
    <property type="match status" value="4"/>
</dbReference>
<keyword evidence="3" id="KW-0433">Leucine-rich repeat</keyword>
<evidence type="ECO:0000256" key="10">
    <source>
        <dbReference type="ARBA" id="ARBA00023180"/>
    </source>
</evidence>
<dbReference type="AlphaFoldDB" id="A0AAN8K5Q0"/>
<dbReference type="InterPro" id="IPR003591">
    <property type="entry name" value="Leu-rich_rpt_typical-subtyp"/>
</dbReference>
<evidence type="ECO:0000256" key="9">
    <source>
        <dbReference type="ARBA" id="ARBA00023170"/>
    </source>
</evidence>
<comment type="caution">
    <text evidence="14">The sequence shown here is derived from an EMBL/GenBank/DDBJ whole genome shotgun (WGS) entry which is preliminary data.</text>
</comment>
<evidence type="ECO:0000256" key="4">
    <source>
        <dbReference type="ARBA" id="ARBA00022692"/>
    </source>
</evidence>
<dbReference type="InterPro" id="IPR032675">
    <property type="entry name" value="LRR_dom_sf"/>
</dbReference>
<feature type="domain" description="TIR" evidence="13">
    <location>
        <begin position="548"/>
        <end position="688"/>
    </location>
</feature>
<dbReference type="Pfam" id="PF13855">
    <property type="entry name" value="LRR_8"/>
    <property type="match status" value="2"/>
</dbReference>
<evidence type="ECO:0000256" key="2">
    <source>
        <dbReference type="ARBA" id="ARBA00009634"/>
    </source>
</evidence>
<dbReference type="PANTHER" id="PTHR24365:SF541">
    <property type="entry name" value="PROTEIN TOLL-RELATED"/>
    <property type="match status" value="1"/>
</dbReference>
<keyword evidence="8 11" id="KW-0472">Membrane</keyword>
<reference evidence="14 15" key="1">
    <citation type="submission" date="2024-01" db="EMBL/GenBank/DDBJ databases">
        <title>The genome of the rayed Mediterranean limpet Patella caerulea (Linnaeus, 1758).</title>
        <authorList>
            <person name="Anh-Thu Weber A."/>
            <person name="Halstead-Nussloch G."/>
        </authorList>
    </citation>
    <scope>NUCLEOTIDE SEQUENCE [LARGE SCALE GENOMIC DNA]</scope>
    <source>
        <strain evidence="14">AATW-2023a</strain>
        <tissue evidence="14">Whole specimen</tissue>
    </source>
</reference>
<evidence type="ECO:0000259" key="13">
    <source>
        <dbReference type="PROSITE" id="PS50104"/>
    </source>
</evidence>
<dbReference type="InterPro" id="IPR035897">
    <property type="entry name" value="Toll_tir_struct_dom_sf"/>
</dbReference>
<keyword evidence="7 11" id="KW-1133">Transmembrane helix</keyword>
<dbReference type="Gene3D" id="3.80.10.10">
    <property type="entry name" value="Ribonuclease Inhibitor"/>
    <property type="match status" value="2"/>
</dbReference>
<keyword evidence="4 11" id="KW-0812">Transmembrane</keyword>
<dbReference type="InterPro" id="IPR000483">
    <property type="entry name" value="Cys-rich_flank_reg_C"/>
</dbReference>
<sequence>MMKGHVVPLLMLLISGKDFVIGQSSEFLTCPDECEDLNDCNDCCTLDLSPLTFLEIDRYCGHPGTGQIRYSNPSSSSPKFGLEWPGRCLTAVPANICDFPTIQYINFSNNNISEIPNLSCLKQLVYLKFSFNQIQVLNRGIFGSLDKLRVLDLSGNKIHTIETGVFHTGLNGIKFVYLDNNRLTESDLWVLNITHRFCYFGATNNQITRFTNKANFKMDFDKQYGPGFYDLSNNKMVLFDTAPLETIGRPFLRVLSKLFKWGFDLRYNPWRCDCRMHPLLSTLDNFRLLIPRDYLDVTCSSPLHLKGMIATSVNLSDFVCNVTDSCPPGCLCQKQPEAKRMLIDCQNAGLSKMPKHLPFHKNLFLNFQNNFIDILPELPYMDRIGHLDISNNNLTTIEPKVFTSAVNKLKYLNLANNRLKYLPESIQKLLRTEIDLSNNMLICSCESLWLKDWFESKPHIINRSNITCSTANGDQRKTIDNLQPDVLNCRGSNSVTISTVLGLFSILVILLIIGIIYFRFEIMVSYHIFILPKLKLKWMPEVHDDEQKQHDIFVLVNDEHAPDRLWVIENLIPYFDRNFIKSYISFRDGIIGEVTSDANLTNIHNSRTVAAVISKSLLEDPLKVFELNEAYCHKLKQGKGHLVLIKREECYSSLEKGHISAMLRLKQVIDASDVRMREKLERYLITSDKRLDGNY</sequence>
<dbReference type="PROSITE" id="PS50104">
    <property type="entry name" value="TIR"/>
    <property type="match status" value="1"/>
</dbReference>
<keyword evidence="10" id="KW-0325">Glycoprotein</keyword>
<evidence type="ECO:0000256" key="1">
    <source>
        <dbReference type="ARBA" id="ARBA00004479"/>
    </source>
</evidence>
<dbReference type="SMART" id="SM00364">
    <property type="entry name" value="LRR_BAC"/>
    <property type="match status" value="3"/>
</dbReference>
<protein>
    <recommendedName>
        <fullName evidence="13">TIR domain-containing protein</fullName>
    </recommendedName>
</protein>
<name>A0AAN8K5Q0_PATCE</name>
<evidence type="ECO:0000256" key="5">
    <source>
        <dbReference type="ARBA" id="ARBA00022729"/>
    </source>
</evidence>
<comment type="similarity">
    <text evidence="2">Belongs to the Toll-like receptor family.</text>
</comment>
<evidence type="ECO:0000256" key="3">
    <source>
        <dbReference type="ARBA" id="ARBA00022614"/>
    </source>
</evidence>
<evidence type="ECO:0000313" key="15">
    <source>
        <dbReference type="Proteomes" id="UP001347796"/>
    </source>
</evidence>
<dbReference type="SMART" id="SM00082">
    <property type="entry name" value="LRRCT"/>
    <property type="match status" value="2"/>
</dbReference>
<dbReference type="PANTHER" id="PTHR24365">
    <property type="entry name" value="TOLL-LIKE RECEPTOR"/>
    <property type="match status" value="1"/>
</dbReference>
<evidence type="ECO:0000256" key="11">
    <source>
        <dbReference type="SAM" id="Phobius"/>
    </source>
</evidence>
<comment type="subcellular location">
    <subcellularLocation>
        <location evidence="1">Membrane</location>
        <topology evidence="1">Single-pass type I membrane protein</topology>
    </subcellularLocation>
</comment>
<dbReference type="Proteomes" id="UP001347796">
    <property type="component" value="Unassembled WGS sequence"/>
</dbReference>
<keyword evidence="15" id="KW-1185">Reference proteome</keyword>
<dbReference type="PROSITE" id="PS51450">
    <property type="entry name" value="LRR"/>
    <property type="match status" value="3"/>
</dbReference>
<dbReference type="Gene3D" id="3.40.50.10140">
    <property type="entry name" value="Toll/interleukin-1 receptor homology (TIR) domain"/>
    <property type="match status" value="1"/>
</dbReference>
<evidence type="ECO:0000256" key="6">
    <source>
        <dbReference type="ARBA" id="ARBA00022737"/>
    </source>
</evidence>
<evidence type="ECO:0000313" key="14">
    <source>
        <dbReference type="EMBL" id="KAK6188822.1"/>
    </source>
</evidence>
<feature type="chain" id="PRO_5042822932" description="TIR domain-containing protein" evidence="12">
    <location>
        <begin position="23"/>
        <end position="695"/>
    </location>
</feature>
<feature type="transmembrane region" description="Helical" evidence="11">
    <location>
        <begin position="495"/>
        <end position="518"/>
    </location>
</feature>
<dbReference type="SUPFAM" id="SSF52200">
    <property type="entry name" value="Toll/Interleukin receptor TIR domain"/>
    <property type="match status" value="1"/>
</dbReference>
<keyword evidence="5 12" id="KW-0732">Signal</keyword>